<evidence type="ECO:0000256" key="2">
    <source>
        <dbReference type="ARBA" id="ARBA00022553"/>
    </source>
</evidence>
<keyword evidence="4" id="KW-0808">Transferase</keyword>
<dbReference type="InterPro" id="IPR051819">
    <property type="entry name" value="PTS_sugar-specific_EIIB"/>
</dbReference>
<evidence type="ECO:0000256" key="7">
    <source>
        <dbReference type="PROSITE-ProRule" id="PRU00423"/>
    </source>
</evidence>
<reference evidence="9" key="1">
    <citation type="submission" date="2020-04" db="EMBL/GenBank/DDBJ databases">
        <title>Deep metagenomics examines the oral microbiome during advanced dental caries in children, revealing novel taxa and co-occurrences with host molecules.</title>
        <authorList>
            <person name="Baker J.L."/>
            <person name="Morton J.T."/>
            <person name="Dinis M."/>
            <person name="Alvarez R."/>
            <person name="Tran N.C."/>
            <person name="Knight R."/>
            <person name="Edlund A."/>
        </authorList>
    </citation>
    <scope>NUCLEOTIDE SEQUENCE</scope>
    <source>
        <strain evidence="9">JCVI_23_bin.16</strain>
    </source>
</reference>
<evidence type="ECO:0000256" key="6">
    <source>
        <dbReference type="ARBA" id="ARBA00022777"/>
    </source>
</evidence>
<evidence type="ECO:0000256" key="3">
    <source>
        <dbReference type="ARBA" id="ARBA00022597"/>
    </source>
</evidence>
<dbReference type="Gene3D" id="3.40.50.2300">
    <property type="match status" value="1"/>
</dbReference>
<dbReference type="RefSeq" id="WP_303765795.1">
    <property type="nucleotide sequence ID" value="NZ_CAJPUI010000007.1"/>
</dbReference>
<evidence type="ECO:0000256" key="5">
    <source>
        <dbReference type="ARBA" id="ARBA00022683"/>
    </source>
</evidence>
<dbReference type="InterPro" id="IPR036095">
    <property type="entry name" value="PTS_EIIB-like_sf"/>
</dbReference>
<evidence type="ECO:0000259" key="8">
    <source>
        <dbReference type="PROSITE" id="PS51100"/>
    </source>
</evidence>
<dbReference type="PROSITE" id="PS51100">
    <property type="entry name" value="PTS_EIIB_TYPE_3"/>
    <property type="match status" value="1"/>
</dbReference>
<accession>A0A929QT26</accession>
<evidence type="ECO:0000256" key="1">
    <source>
        <dbReference type="ARBA" id="ARBA00022448"/>
    </source>
</evidence>
<dbReference type="Proteomes" id="UP000757900">
    <property type="component" value="Unassembled WGS sequence"/>
</dbReference>
<dbReference type="PANTHER" id="PTHR34581:SF2">
    <property type="entry name" value="PTS SYSTEM N,N'-DIACETYLCHITOBIOSE-SPECIFIC EIIB COMPONENT"/>
    <property type="match status" value="1"/>
</dbReference>
<dbReference type="PANTHER" id="PTHR34581">
    <property type="entry name" value="PTS SYSTEM N,N'-DIACETYLCHITOBIOSE-SPECIFIC EIIB COMPONENT"/>
    <property type="match status" value="1"/>
</dbReference>
<dbReference type="InterPro" id="IPR013012">
    <property type="entry name" value="PTS_EIIB_3"/>
</dbReference>
<dbReference type="GO" id="GO:0009401">
    <property type="term" value="P:phosphoenolpyruvate-dependent sugar phosphotransferase system"/>
    <property type="evidence" value="ECO:0007669"/>
    <property type="project" value="UniProtKB-KW"/>
</dbReference>
<evidence type="ECO:0000313" key="9">
    <source>
        <dbReference type="EMBL" id="MBF0934836.1"/>
    </source>
</evidence>
<feature type="domain" description="PTS EIIB type-3" evidence="8">
    <location>
        <begin position="2"/>
        <end position="102"/>
    </location>
</feature>
<keyword evidence="2" id="KW-0597">Phosphoprotein</keyword>
<feature type="modified residue" description="Phosphocysteine; by EIIA" evidence="7">
    <location>
        <position position="9"/>
    </location>
</feature>
<protein>
    <submittedName>
        <fullName evidence="9">PTS sugar transporter subunit IIB</fullName>
    </submittedName>
</protein>
<dbReference type="EMBL" id="JABZFV010000075">
    <property type="protein sequence ID" value="MBF0934836.1"/>
    <property type="molecule type" value="Genomic_DNA"/>
</dbReference>
<dbReference type="GO" id="GO:0008982">
    <property type="term" value="F:protein-N(PI)-phosphohistidine-sugar phosphotransferase activity"/>
    <property type="evidence" value="ECO:0007669"/>
    <property type="project" value="InterPro"/>
</dbReference>
<comment type="caution">
    <text evidence="9">The sequence shown here is derived from an EMBL/GenBank/DDBJ whole genome shotgun (WGS) entry which is preliminary data.</text>
</comment>
<keyword evidence="1" id="KW-0813">Transport</keyword>
<evidence type="ECO:0000313" key="10">
    <source>
        <dbReference type="Proteomes" id="UP000757900"/>
    </source>
</evidence>
<dbReference type="AlphaFoldDB" id="A0A929QT26"/>
<keyword evidence="6" id="KW-0418">Kinase</keyword>
<sequence>MTKTIILACVGGLTTSMLVERINETIHKDQLDYSFYSVGITGINNLKNIDVLLLSPQLAYLEEKAKANLSVPVGVISDSDFELMQGEAVLRQAETLMGLSHE</sequence>
<dbReference type="Pfam" id="PF02302">
    <property type="entry name" value="PTS_IIB"/>
    <property type="match status" value="1"/>
</dbReference>
<keyword evidence="3 9" id="KW-0762">Sugar transport</keyword>
<dbReference type="GO" id="GO:0016301">
    <property type="term" value="F:kinase activity"/>
    <property type="evidence" value="ECO:0007669"/>
    <property type="project" value="UniProtKB-KW"/>
</dbReference>
<proteinExistence type="predicted"/>
<evidence type="ECO:0000256" key="4">
    <source>
        <dbReference type="ARBA" id="ARBA00022679"/>
    </source>
</evidence>
<name>A0A929QT26_ABIDE</name>
<dbReference type="InterPro" id="IPR003501">
    <property type="entry name" value="PTS_EIIB_2/3"/>
</dbReference>
<keyword evidence="5" id="KW-0598">Phosphotransferase system</keyword>
<gene>
    <name evidence="9" type="ORF">HXK00_04220</name>
</gene>
<dbReference type="SUPFAM" id="SSF52794">
    <property type="entry name" value="PTS system IIB component-like"/>
    <property type="match status" value="1"/>
</dbReference>
<organism evidence="9 10">
    <name type="scientific">Abiotrophia defectiva</name>
    <name type="common">Streptococcus defectivus</name>
    <dbReference type="NCBI Taxonomy" id="46125"/>
    <lineage>
        <taxon>Bacteria</taxon>
        <taxon>Bacillati</taxon>
        <taxon>Bacillota</taxon>
        <taxon>Bacilli</taxon>
        <taxon>Lactobacillales</taxon>
        <taxon>Aerococcaceae</taxon>
        <taxon>Abiotrophia</taxon>
    </lineage>
</organism>